<feature type="domain" description="Saccharopine dehydrogenase-like C-terminal" evidence="2">
    <location>
        <begin position="154"/>
        <end position="407"/>
    </location>
</feature>
<dbReference type="EMBL" id="AK368741">
    <property type="protein sequence ID" value="BAJ99944.1"/>
    <property type="molecule type" value="mRNA"/>
</dbReference>
<dbReference type="Pfam" id="PF16653">
    <property type="entry name" value="Sacchrp_dh_C"/>
    <property type="match status" value="1"/>
</dbReference>
<feature type="domain" description="Saccharopine dehydrogenase NADP binding" evidence="1">
    <location>
        <begin position="13"/>
        <end position="149"/>
    </location>
</feature>
<protein>
    <submittedName>
        <fullName evidence="3">Predicted protein</fullName>
    </submittedName>
</protein>
<accession>F2DXX3</accession>
<reference evidence="3" key="1">
    <citation type="journal article" date="2011" name="Plant Physiol.">
        <title>Comprehensive sequence analysis of 24,783 barley full-length cDNAs derived from 12 clone libraries.</title>
        <authorList>
            <person name="Matsumoto T."/>
            <person name="Tanaka T."/>
            <person name="Sakai H."/>
            <person name="Amano N."/>
            <person name="Kanamori H."/>
            <person name="Kurita K."/>
            <person name="Kikuta A."/>
            <person name="Kamiya K."/>
            <person name="Yamamoto M."/>
            <person name="Ikawa H."/>
            <person name="Fujii N."/>
            <person name="Hori K."/>
            <person name="Itoh T."/>
            <person name="Sato K."/>
        </authorList>
    </citation>
    <scope>NUCLEOTIDE SEQUENCE</scope>
    <source>
        <tissue evidence="3">Shoot and root</tissue>
    </source>
</reference>
<dbReference type="Gene3D" id="3.30.360.30">
    <property type="entry name" value="homospermidine synthase like"/>
    <property type="match status" value="1"/>
</dbReference>
<evidence type="ECO:0000259" key="2">
    <source>
        <dbReference type="Pfam" id="PF16653"/>
    </source>
</evidence>
<evidence type="ECO:0000313" key="3">
    <source>
        <dbReference type="EMBL" id="BAJ99944.1"/>
    </source>
</evidence>
<dbReference type="InterPro" id="IPR005097">
    <property type="entry name" value="Sacchrp_dh_NADP-bd"/>
</dbReference>
<dbReference type="Gene3D" id="3.40.50.720">
    <property type="entry name" value="NAD(P)-binding Rossmann-like Domain"/>
    <property type="match status" value="1"/>
</dbReference>
<name>F2DXX3_HORVV</name>
<dbReference type="InterPro" id="IPR023181">
    <property type="entry name" value="Homospermid_syn-like_C"/>
</dbReference>
<dbReference type="AlphaFoldDB" id="F2DXX3"/>
<organism evidence="3">
    <name type="scientific">Hordeum vulgare subsp. vulgare</name>
    <name type="common">Domesticated barley</name>
    <dbReference type="NCBI Taxonomy" id="112509"/>
    <lineage>
        <taxon>Eukaryota</taxon>
        <taxon>Viridiplantae</taxon>
        <taxon>Streptophyta</taxon>
        <taxon>Embryophyta</taxon>
        <taxon>Tracheophyta</taxon>
        <taxon>Spermatophyta</taxon>
        <taxon>Magnoliopsida</taxon>
        <taxon>Liliopsida</taxon>
        <taxon>Poales</taxon>
        <taxon>Poaceae</taxon>
        <taxon>BOP clade</taxon>
        <taxon>Pooideae</taxon>
        <taxon>Triticodae</taxon>
        <taxon>Triticeae</taxon>
        <taxon>Hordeinae</taxon>
        <taxon>Hordeum</taxon>
    </lineage>
</organism>
<dbReference type="Pfam" id="PF03435">
    <property type="entry name" value="Sacchrp_dh_NADP"/>
    <property type="match status" value="1"/>
</dbReference>
<sequence length="411" mass="46366">METPRVYGYINDICVIGHGSIGKGTLPLIKRHFKFDKITIIDPHPVELPEVSETVEFIQVGLTRDNFKEILDGIFVGKVGFCVNLSVGTSSSEIMQYCQAKGVFYIDTVKEEWEGYYSNEDVELWKRSNYGLREALLRDVRKHNRKTTAISCCGANPGMVSWFVKQALINLAKDIGFPLPEEPKTRNEWGKLMKDLGVKGIHIAERDTQRSNEIRDPKEFWNTWSVDGFISEGYYQPSELGWGTHEKWVPKEAVFHREGCQAAIYMTKPGMNVTVKTWCPTYGPQMGFLVTHDEAISISDYFTVKENDEVVYRPTCHYAYHPCAEAVASALEAIGSGEVPGEEKWKILEKEVVSGMDELGVLLFGHAKNAYWYGSQLDIKSTRERAPNQNATALQVTSAIIAGMTWALENP</sequence>
<proteinExistence type="evidence at transcript level"/>
<dbReference type="InterPro" id="IPR032095">
    <property type="entry name" value="Sacchrp_dh-like_C"/>
</dbReference>
<evidence type="ECO:0000259" key="1">
    <source>
        <dbReference type="Pfam" id="PF03435"/>
    </source>
</evidence>